<dbReference type="GO" id="GO:0005911">
    <property type="term" value="C:cell-cell junction"/>
    <property type="evidence" value="ECO:0007669"/>
    <property type="project" value="InterPro"/>
</dbReference>
<feature type="compositionally biased region" description="Polar residues" evidence="2">
    <location>
        <begin position="1909"/>
        <end position="1932"/>
    </location>
</feature>
<feature type="compositionally biased region" description="Polar residues" evidence="2">
    <location>
        <begin position="1189"/>
        <end position="1201"/>
    </location>
</feature>
<dbReference type="SMART" id="SM01132">
    <property type="entry name" value="DIL"/>
    <property type="match status" value="1"/>
</dbReference>
<feature type="compositionally biased region" description="Polar residues" evidence="2">
    <location>
        <begin position="2618"/>
        <end position="2637"/>
    </location>
</feature>
<dbReference type="Gene3D" id="3.10.20.90">
    <property type="entry name" value="Phosphatidylinositol 3-kinase Catalytic Subunit, Chain A, domain 1"/>
    <property type="match status" value="2"/>
</dbReference>
<dbReference type="InterPro" id="IPR029071">
    <property type="entry name" value="Ubiquitin-like_domsf"/>
</dbReference>
<organism evidence="3">
    <name type="scientific">Magallana gigas</name>
    <name type="common">Pacific oyster</name>
    <name type="synonym">Crassostrea gigas</name>
    <dbReference type="NCBI Taxonomy" id="29159"/>
    <lineage>
        <taxon>Eukaryota</taxon>
        <taxon>Metazoa</taxon>
        <taxon>Spiralia</taxon>
        <taxon>Lophotrochozoa</taxon>
        <taxon>Mollusca</taxon>
        <taxon>Bivalvia</taxon>
        <taxon>Autobranchia</taxon>
        <taxon>Pteriomorphia</taxon>
        <taxon>Ostreida</taxon>
        <taxon>Ostreoidea</taxon>
        <taxon>Ostreidae</taxon>
        <taxon>Magallana</taxon>
    </lineage>
</organism>
<dbReference type="PROSITE" id="PS50200">
    <property type="entry name" value="RA"/>
    <property type="match status" value="2"/>
</dbReference>
<dbReference type="Gene3D" id="2.30.42.10">
    <property type="match status" value="1"/>
</dbReference>
<dbReference type="GO" id="GO:0007165">
    <property type="term" value="P:signal transduction"/>
    <property type="evidence" value="ECO:0007669"/>
    <property type="project" value="InterPro"/>
</dbReference>
<feature type="compositionally biased region" description="Basic and acidic residues" evidence="2">
    <location>
        <begin position="1752"/>
        <end position="1769"/>
    </location>
</feature>
<dbReference type="SUPFAM" id="SSF50156">
    <property type="entry name" value="PDZ domain-like"/>
    <property type="match status" value="1"/>
</dbReference>
<feature type="region of interest" description="Disordered" evidence="2">
    <location>
        <begin position="2360"/>
        <end position="2477"/>
    </location>
</feature>
<accession>K1R9Y0</accession>
<dbReference type="InterPro" id="IPR002710">
    <property type="entry name" value="Dilute_dom"/>
</dbReference>
<feature type="compositionally biased region" description="Polar residues" evidence="2">
    <location>
        <begin position="1853"/>
        <end position="1867"/>
    </location>
</feature>
<feature type="compositionally biased region" description="Polar residues" evidence="2">
    <location>
        <begin position="2536"/>
        <end position="2550"/>
    </location>
</feature>
<dbReference type="CDD" id="cd01781">
    <property type="entry name" value="RA2_Afadin"/>
    <property type="match status" value="1"/>
</dbReference>
<dbReference type="InterPro" id="IPR000159">
    <property type="entry name" value="RA_dom"/>
</dbReference>
<feature type="region of interest" description="Disordered" evidence="2">
    <location>
        <begin position="136"/>
        <end position="177"/>
    </location>
</feature>
<feature type="compositionally biased region" description="Low complexity" evidence="2">
    <location>
        <begin position="2586"/>
        <end position="2595"/>
    </location>
</feature>
<dbReference type="PANTHER" id="PTHR10398:SF2">
    <property type="entry name" value="AFADIN"/>
    <property type="match status" value="1"/>
</dbReference>
<feature type="region of interest" description="Disordered" evidence="2">
    <location>
        <begin position="1239"/>
        <end position="1365"/>
    </location>
</feature>
<feature type="region of interest" description="Disordered" evidence="2">
    <location>
        <begin position="2686"/>
        <end position="2715"/>
    </location>
</feature>
<feature type="compositionally biased region" description="Basic and acidic residues" evidence="2">
    <location>
        <begin position="2230"/>
        <end position="2259"/>
    </location>
</feature>
<feature type="compositionally biased region" description="Basic and acidic residues" evidence="2">
    <location>
        <begin position="1176"/>
        <end position="1187"/>
    </location>
</feature>
<dbReference type="Pfam" id="PF00595">
    <property type="entry name" value="PDZ"/>
    <property type="match status" value="1"/>
</dbReference>
<reference evidence="3" key="1">
    <citation type="journal article" date="2012" name="Nature">
        <title>The oyster genome reveals stress adaptation and complexity of shell formation.</title>
        <authorList>
            <person name="Zhang G."/>
            <person name="Fang X."/>
            <person name="Guo X."/>
            <person name="Li L."/>
            <person name="Luo R."/>
            <person name="Xu F."/>
            <person name="Yang P."/>
            <person name="Zhang L."/>
            <person name="Wang X."/>
            <person name="Qi H."/>
            <person name="Xiong Z."/>
            <person name="Que H."/>
            <person name="Xie Y."/>
            <person name="Holland P.W."/>
            <person name="Paps J."/>
            <person name="Zhu Y."/>
            <person name="Wu F."/>
            <person name="Chen Y."/>
            <person name="Wang J."/>
            <person name="Peng C."/>
            <person name="Meng J."/>
            <person name="Yang L."/>
            <person name="Liu J."/>
            <person name="Wen B."/>
            <person name="Zhang N."/>
            <person name="Huang Z."/>
            <person name="Zhu Q."/>
            <person name="Feng Y."/>
            <person name="Mount A."/>
            <person name="Hedgecock D."/>
            <person name="Xu Z."/>
            <person name="Liu Y."/>
            <person name="Domazet-Loso T."/>
            <person name="Du Y."/>
            <person name="Sun X."/>
            <person name="Zhang S."/>
            <person name="Liu B."/>
            <person name="Cheng P."/>
            <person name="Jiang X."/>
            <person name="Li J."/>
            <person name="Fan D."/>
            <person name="Wang W."/>
            <person name="Fu W."/>
            <person name="Wang T."/>
            <person name="Wang B."/>
            <person name="Zhang J."/>
            <person name="Peng Z."/>
            <person name="Li Y."/>
            <person name="Li N."/>
            <person name="Wang J."/>
            <person name="Chen M."/>
            <person name="He Y."/>
            <person name="Tan F."/>
            <person name="Song X."/>
            <person name="Zheng Q."/>
            <person name="Huang R."/>
            <person name="Yang H."/>
            <person name="Du X."/>
            <person name="Chen L."/>
            <person name="Yang M."/>
            <person name="Gaffney P.M."/>
            <person name="Wang S."/>
            <person name="Luo L."/>
            <person name="She Z."/>
            <person name="Ming Y."/>
            <person name="Huang W."/>
            <person name="Zhang S."/>
            <person name="Huang B."/>
            <person name="Zhang Y."/>
            <person name="Qu T."/>
            <person name="Ni P."/>
            <person name="Miao G."/>
            <person name="Wang J."/>
            <person name="Wang Q."/>
            <person name="Steinberg C.E."/>
            <person name="Wang H."/>
            <person name="Li N."/>
            <person name="Qian L."/>
            <person name="Zhang G."/>
            <person name="Li Y."/>
            <person name="Yang H."/>
            <person name="Liu X."/>
            <person name="Wang J."/>
            <person name="Yin Y."/>
            <person name="Wang J."/>
        </authorList>
    </citation>
    <scope>NUCLEOTIDE SEQUENCE [LARGE SCALE GENOMIC DNA]</scope>
    <source>
        <strain evidence="3">05x7-T-G4-1.051#20</strain>
    </source>
</reference>
<dbReference type="SUPFAM" id="SSF49879">
    <property type="entry name" value="SMAD/FHA domain"/>
    <property type="match status" value="1"/>
</dbReference>
<feature type="compositionally biased region" description="Basic and acidic residues" evidence="2">
    <location>
        <begin position="2374"/>
        <end position="2477"/>
    </location>
</feature>
<feature type="compositionally biased region" description="Basic and acidic residues" evidence="2">
    <location>
        <begin position="1868"/>
        <end position="1880"/>
    </location>
</feature>
<proteinExistence type="predicted"/>
<dbReference type="PANTHER" id="PTHR10398">
    <property type="entry name" value="AFADIN"/>
    <property type="match status" value="1"/>
</dbReference>
<feature type="compositionally biased region" description="Basic and acidic residues" evidence="2">
    <location>
        <begin position="1693"/>
        <end position="1703"/>
    </location>
</feature>
<keyword evidence="1" id="KW-0130">Cell adhesion</keyword>
<feature type="compositionally biased region" description="Basic and acidic residues" evidence="2">
    <location>
        <begin position="501"/>
        <end position="513"/>
    </location>
</feature>
<dbReference type="CDD" id="cd15471">
    <property type="entry name" value="Myo5p-like_CBD_afadin"/>
    <property type="match status" value="1"/>
</dbReference>
<feature type="region of interest" description="Disordered" evidence="2">
    <location>
        <begin position="1394"/>
        <end position="1548"/>
    </location>
</feature>
<dbReference type="GO" id="GO:0007155">
    <property type="term" value="P:cell adhesion"/>
    <property type="evidence" value="ECO:0007669"/>
    <property type="project" value="UniProtKB-KW"/>
</dbReference>
<dbReference type="InterPro" id="IPR037977">
    <property type="entry name" value="CBD_Afadin"/>
</dbReference>
<feature type="region of interest" description="Disordered" evidence="2">
    <location>
        <begin position="2506"/>
        <end position="2637"/>
    </location>
</feature>
<feature type="compositionally biased region" description="Polar residues" evidence="2">
    <location>
        <begin position="1994"/>
        <end position="2011"/>
    </location>
</feature>
<dbReference type="InterPro" id="IPR000253">
    <property type="entry name" value="FHA_dom"/>
</dbReference>
<dbReference type="InParanoid" id="K1R9Y0"/>
<name>K1R9Y0_MAGGI</name>
<dbReference type="FunCoup" id="K1R9Y0">
    <property type="interactions" value="385"/>
</dbReference>
<dbReference type="Gene3D" id="2.60.200.20">
    <property type="match status" value="1"/>
</dbReference>
<feature type="region of interest" description="Disordered" evidence="2">
    <location>
        <begin position="1637"/>
        <end position="1703"/>
    </location>
</feature>
<dbReference type="SMART" id="SM00314">
    <property type="entry name" value="RA"/>
    <property type="match status" value="2"/>
</dbReference>
<feature type="region of interest" description="Disordered" evidence="2">
    <location>
        <begin position="465"/>
        <end position="535"/>
    </location>
</feature>
<dbReference type="HOGENOM" id="CLU_227249_0_0_1"/>
<feature type="compositionally biased region" description="Polar residues" evidence="2">
    <location>
        <begin position="1252"/>
        <end position="1263"/>
    </location>
</feature>
<feature type="compositionally biased region" description="Polar residues" evidence="2">
    <location>
        <begin position="1419"/>
        <end position="1433"/>
    </location>
</feature>
<dbReference type="SUPFAM" id="SSF54236">
    <property type="entry name" value="Ubiquitin-like"/>
    <property type="match status" value="2"/>
</dbReference>
<dbReference type="InterPro" id="IPR028842">
    <property type="entry name" value="Afadin"/>
</dbReference>
<feature type="compositionally biased region" description="Low complexity" evidence="2">
    <location>
        <begin position="1496"/>
        <end position="1516"/>
    </location>
</feature>
<feature type="region of interest" description="Disordered" evidence="2">
    <location>
        <begin position="2214"/>
        <end position="2306"/>
    </location>
</feature>
<feature type="compositionally biased region" description="Polar residues" evidence="2">
    <location>
        <begin position="2173"/>
        <end position="2192"/>
    </location>
</feature>
<feature type="region of interest" description="Disordered" evidence="2">
    <location>
        <begin position="1141"/>
        <end position="1207"/>
    </location>
</feature>
<dbReference type="Pfam" id="PF00498">
    <property type="entry name" value="FHA"/>
    <property type="match status" value="1"/>
</dbReference>
<dbReference type="SMART" id="SM00228">
    <property type="entry name" value="PDZ"/>
    <property type="match status" value="1"/>
</dbReference>
<dbReference type="CDD" id="cd01782">
    <property type="entry name" value="RA1_Afadin"/>
    <property type="match status" value="1"/>
</dbReference>
<gene>
    <name evidence="3" type="ORF">CGI_10020544</name>
</gene>
<dbReference type="CDD" id="cd22711">
    <property type="entry name" value="FHA_AFDN"/>
    <property type="match status" value="1"/>
</dbReference>
<feature type="compositionally biased region" description="Pro residues" evidence="2">
    <location>
        <begin position="1952"/>
        <end position="1966"/>
    </location>
</feature>
<feature type="compositionally biased region" description="Basic and acidic residues" evidence="2">
    <location>
        <begin position="1831"/>
        <end position="1841"/>
    </location>
</feature>
<dbReference type="PROSITE" id="PS51126">
    <property type="entry name" value="DILUTE"/>
    <property type="match status" value="1"/>
</dbReference>
<feature type="compositionally biased region" description="Basic and acidic residues" evidence="2">
    <location>
        <begin position="2267"/>
        <end position="2290"/>
    </location>
</feature>
<evidence type="ECO:0000256" key="2">
    <source>
        <dbReference type="SAM" id="MobiDB-lite"/>
    </source>
</evidence>
<feature type="region of interest" description="Disordered" evidence="2">
    <location>
        <begin position="2173"/>
        <end position="2201"/>
    </location>
</feature>
<feature type="region of interest" description="Disordered" evidence="2">
    <location>
        <begin position="1909"/>
        <end position="2125"/>
    </location>
</feature>
<feature type="compositionally biased region" description="Basic and acidic residues" evidence="2">
    <location>
        <begin position="1777"/>
        <end position="1786"/>
    </location>
</feature>
<evidence type="ECO:0000256" key="1">
    <source>
        <dbReference type="ARBA" id="ARBA00022889"/>
    </source>
</evidence>
<dbReference type="PROSITE" id="PS50106">
    <property type="entry name" value="PDZ"/>
    <property type="match status" value="1"/>
</dbReference>
<feature type="compositionally biased region" description="Polar residues" evidence="2">
    <location>
        <begin position="2703"/>
        <end position="2715"/>
    </location>
</feature>
<feature type="compositionally biased region" description="Pro residues" evidence="2">
    <location>
        <begin position="2056"/>
        <end position="2089"/>
    </location>
</feature>
<feature type="region of interest" description="Disordered" evidence="2">
    <location>
        <begin position="1014"/>
        <end position="1035"/>
    </location>
</feature>
<feature type="compositionally biased region" description="Polar residues" evidence="2">
    <location>
        <begin position="2561"/>
        <end position="2577"/>
    </location>
</feature>
<dbReference type="Pfam" id="PF01843">
    <property type="entry name" value="DIL"/>
    <property type="match status" value="1"/>
</dbReference>
<feature type="compositionally biased region" description="Low complexity" evidence="2">
    <location>
        <begin position="2111"/>
        <end position="2125"/>
    </location>
</feature>
<dbReference type="Pfam" id="PF00788">
    <property type="entry name" value="RA"/>
    <property type="match status" value="2"/>
</dbReference>
<evidence type="ECO:0000313" key="3">
    <source>
        <dbReference type="EMBL" id="EKC42518.1"/>
    </source>
</evidence>
<feature type="compositionally biased region" description="Polar residues" evidence="2">
    <location>
        <begin position="1400"/>
        <end position="1412"/>
    </location>
</feature>
<dbReference type="InterPro" id="IPR008984">
    <property type="entry name" value="SMAD_FHA_dom_sf"/>
</dbReference>
<feature type="region of interest" description="Disordered" evidence="2">
    <location>
        <begin position="1853"/>
        <end position="1881"/>
    </location>
</feature>
<protein>
    <submittedName>
        <fullName evidence="3">Afadin</fullName>
    </submittedName>
</protein>
<feature type="compositionally biased region" description="Basic and acidic residues" evidence="2">
    <location>
        <begin position="159"/>
        <end position="173"/>
    </location>
</feature>
<dbReference type="InterPro" id="IPR036034">
    <property type="entry name" value="PDZ_sf"/>
</dbReference>
<feature type="region of interest" description="Disordered" evidence="2">
    <location>
        <begin position="1743"/>
        <end position="1841"/>
    </location>
</feature>
<dbReference type="InterPro" id="IPR001478">
    <property type="entry name" value="PDZ"/>
</dbReference>
<dbReference type="CDD" id="cd06789">
    <property type="entry name" value="PDZ_AFDN-like"/>
    <property type="match status" value="1"/>
</dbReference>
<feature type="compositionally biased region" description="Polar residues" evidence="2">
    <location>
        <begin position="1441"/>
        <end position="1468"/>
    </location>
</feature>
<feature type="compositionally biased region" description="Low complexity" evidence="2">
    <location>
        <begin position="1806"/>
        <end position="1816"/>
    </location>
</feature>
<dbReference type="EMBL" id="JH818378">
    <property type="protein sequence ID" value="EKC42518.1"/>
    <property type="molecule type" value="Genomic_DNA"/>
</dbReference>
<sequence length="2715" mass="310735">MTDKIQDRQRLANVITQWNQDHYDLFELSQPNEACEFHGVVRFYFQDGTNVVTKCIRVASTATAREVVDVLVEKFRPDMRMLTANKYALYEVHANGEERRLENGERVLWVQLNWGTDVREGRFLLKREGDTTLAHARAGGGVDKENQGGTFKRKLSKREKKEQKKKEKEKKIAEAGSAAEQLYTDMPETRFTRSISNPEAVMKRRRQQKVEKKLQQCRGQDGQGGTLKIYGESIKPETPYKTLLLSTADNVRYVIRETMDKYGMDFTVSDPEDYCLVQVLVPPGEREYHGGNIGEERIMEDHECPLAIAMDFPPAKGTMMFHFRKRPNDAKKTKHKKLRAVSHEELRTKPEESPMKYPYLLELNPDGSDNPKGKIYRLSMSYTEVGSDPSMAIKIHGPNIQPCHCVLGLVEKDGVVTVTPNSPESETHVNNQRISETTTLQNGMTVRFGKLHVFRFIDPNFEEKLRKGQIPPDGAIQKHRMQHQKSMEPSFEPTRPTPSPREPRQQEPMETQRRNVPPQPMGSPRREENAYPPHRQQAGDALPAILEFREDKEDHFFANIILDSATAGIQFKLAPTYTIYLAVRFSLSNGYRPDLSPQDKAVRITNLVIKIANLTHQAIHEDHFFANIILDSATAGIQFKLAPTYTIYLAVRFSLSNGYRPDLSPQDKAVRITNLVIKIANLTHQAIHSHRDNPAALAFWMANSSEILHFFKQDHDIHPFSQDAQEMLAESVQTAFHHLNRCLQYDLQRTLPAFLDDSDDDDMNEKNRMQYNRGRPSLGDVLDTLSSAMNLLRRCRVNAALTIQLFSQLFHFINMWLFNILVKEQHQFCMRIWGLRLKRRLGSIEAWAEKQGLELAADCHLCRIIQAAHLLQARKSSPDDIADITATCFKLNSLQLRELLQRYIPEPDEPPVPQQLLEGVVKIAENMADEQIKSDGREVCLEEDADLQLPFLLPEDGYTCDTIKGIPKGIEEFIEPLAKGGLCRMIPQPGTSGDWTVYMTGDETPRIDEAVRKVPQQHQPPANHHGDRPQQQLPKEPEIATVTFNKVKGSMGLSIVEATPKSEGQKVSGIYIKSVVPGGAAALDGRLQAGDQLLEVDGKGLVGLSQDKAAELMTKTGQVVSLKVVKQGAFYHGLATLLSQPSPILPRASPKKPSSPQSNKHRPQEEGPPPYNPTPDMDRVRGMDPRQKQAMQSPHNRSSPALNKYRSGISSKEMEVIYGRKDALWRTILETDLHAIISNRKPDPESAPGAFSYQNPRSKSASNLEEDTRMNIGIVDRIAPKPQTQANTKPVLKENQKKKKNSVVDLRDLQADLSKYRSQGQGQTGHRPRSKSVGEMQRPRHSVQHNAPHQNLGYPGSTPKSVHPQQQTYLTDENMNSVPVDKAQSRSSFQNLKARHNNKMRNNGLQRSQSAGSVDREQSYNPESYTVYSQAVSPTPYCPQGPSNLTPQHSRSHSASQVQSVYPQTQQYAHPPQSPYKQIPQNVPHYQGQQRPRSMSQYQGYVSQYQGHPPQGYQGQTRHVPHPQNTRQVPVRGPHHQRSRSSDLVPTRGDFFLGESYDSARGSDSIQSYGVMSPLESYNAFKALMKNTNSDSGISDSRESKNSYYDSGEPLNSPYPVFSPVSPHMLNSTMRESWDRSSLSSSANSTMVTAGHGSLSRKSRNKIQHFNQNGRDTLPGGRSMREPPHPAHRPGHHRDPREQENKSKSMANLHMDNSFDHRDPPHHTHNMRPAASVGALQHPNAPFQEYYNQGRNDPRGNDYENHPSVDPRIPRNQQDPMRNHGYHDVNHNVPPGHLVKPQLRESVEQGSPSSRHSGSSGRDERPQSAYFAHHPQPDFSREERPKSMEVNLGKMQEMQQRYGQPQHSPHQSPHERSFDSERDPNYYNMNMRAQQQQQQQMQSGYVNQSDIPRYTANNESRQLNFYENTSPRQNEPSPAFHQLKASEPGHSEGKRPPPTMPKPSVAPKPNGPKVTPADIPRVEVDNRHTQSHFFEPKIQQQPEQRSPKVPSSQSAYIPGRGVVPHSTGFQHDPRTNSLPRGKFTPPRDSNYHPQTHQSPELPPPPQETPPELPPPPAPEDLPEELPPLPPPPANDYSLDPQYANSADPRFGSAGGFQQQGRFNQPQQRVLPQQQRNMGYVEPQQQFMQPPHSATLPNRFQQPSNDYQNIFNEKQNRSFESSMQHPTNQNVYESYNPKQPPMKVDPQLSKHRLISEVSEIAQKSQKDGGPLASPWDREEQEKLNKAREEQMSHLREQEIHDLESRPYLSPQEQDRLKKLRLEQEFQRRVQECSNRDDEDEDSDNDITSRTQVGREYLIQAIQEDISKAHRKLEELNHKQMYEEYEREKDRMQRLERKLEMFELEKEERQQRLQKRQERKLREQEEYQRKQRDLREKQRQDYEEQKRLMMMEEERLMKKKQEEEQKRKEMERERLRELEAQREQEEARLRAEARQRQEEQHRREIEIRERERREQEKRDQELRVREEAQRLEALRLQNQPQGYNQQYANLPAHSQYGAPAPPVRGSSYDVHGANRPNERNPEIQNGFRNMNNSNFRNVPETVPKKSVSFNTQLETRNTYSVGSESDRTPYASQSSYRSSTSDQTEPHSPYGQPPTPDHAPDNVFDSTGGTPQQNHVSYKTTEITPTVVGSQEVYRDPRNRIMAQKEAQGGSTFSKKPVSDRMSFRDKMKFFAQEAGENTPKEKPKASKTLRNIESQLHNGK</sequence>